<name>A0A3P7PFT4_9BILA</name>
<dbReference type="EMBL" id="UYRT01078591">
    <property type="protein sequence ID" value="VDN18842.1"/>
    <property type="molecule type" value="Genomic_DNA"/>
</dbReference>
<accession>A0A3P7PFT4</accession>
<evidence type="ECO:0000256" key="1">
    <source>
        <dbReference type="SAM" id="MobiDB-lite"/>
    </source>
</evidence>
<evidence type="ECO:0000313" key="2">
    <source>
        <dbReference type="EMBL" id="VDN18842.1"/>
    </source>
</evidence>
<keyword evidence="3" id="KW-1185">Reference proteome</keyword>
<feature type="region of interest" description="Disordered" evidence="1">
    <location>
        <begin position="170"/>
        <end position="189"/>
    </location>
</feature>
<feature type="region of interest" description="Disordered" evidence="1">
    <location>
        <begin position="1"/>
        <end position="29"/>
    </location>
</feature>
<evidence type="ECO:0000313" key="3">
    <source>
        <dbReference type="Proteomes" id="UP000271098"/>
    </source>
</evidence>
<organism evidence="2 3">
    <name type="scientific">Gongylonema pulchrum</name>
    <dbReference type="NCBI Taxonomy" id="637853"/>
    <lineage>
        <taxon>Eukaryota</taxon>
        <taxon>Metazoa</taxon>
        <taxon>Ecdysozoa</taxon>
        <taxon>Nematoda</taxon>
        <taxon>Chromadorea</taxon>
        <taxon>Rhabditida</taxon>
        <taxon>Spirurina</taxon>
        <taxon>Spiruromorpha</taxon>
        <taxon>Spiruroidea</taxon>
        <taxon>Gongylonematidae</taxon>
        <taxon>Gongylonema</taxon>
    </lineage>
</organism>
<protein>
    <submittedName>
        <fullName evidence="2">Uncharacterized protein</fullName>
    </submittedName>
</protein>
<dbReference type="AlphaFoldDB" id="A0A3P7PFT4"/>
<feature type="region of interest" description="Disordered" evidence="1">
    <location>
        <begin position="323"/>
        <end position="347"/>
    </location>
</feature>
<dbReference type="Proteomes" id="UP000271098">
    <property type="component" value="Unassembled WGS sequence"/>
</dbReference>
<proteinExistence type="predicted"/>
<reference evidence="2 3" key="1">
    <citation type="submission" date="2018-11" db="EMBL/GenBank/DDBJ databases">
        <authorList>
            <consortium name="Pathogen Informatics"/>
        </authorList>
    </citation>
    <scope>NUCLEOTIDE SEQUENCE [LARGE SCALE GENOMIC DNA]</scope>
</reference>
<dbReference type="OrthoDB" id="5849074at2759"/>
<sequence length="376" mass="39841">MSFAVEEPESCSYEPSSSVPPPPSAAAAAATDDLLSSSGAGALADAYPSTSSTTDNIFEEKTFRSCQQLSRNIRRRCKFLLSPSISRKLLRIALKQPVTLNRLGISSVKVGESDLLSVAVSDAASLNLLSLSYPSAAAVPEMNSLVGIPVEGAVAADHARLAYDTYQGETSRHELAPSTSTGRAAGKRKVTAPSFDGDMYSTPAAMHGRLEMAAAAPPPMAAVASTKQQPAANTNSPTLVNLLRSSSPGASVAVASIHNPQHVHMQRPSAVPLMQHMAAPSPQAQGTTAVGYSQYSYVSQGSAGPSVQPCRMRAATPVEASHLTPTSMHSHPEQQQQQQQQQIRPMQQEVLSLTSKSTRFSRMMWKSRCASTPFVH</sequence>
<gene>
    <name evidence="2" type="ORF">GPUH_LOCUS11486</name>
</gene>